<evidence type="ECO:0000313" key="2">
    <source>
        <dbReference type="Proteomes" id="UP001432380"/>
    </source>
</evidence>
<dbReference type="Proteomes" id="UP001432380">
    <property type="component" value="Segment"/>
</dbReference>
<organism evidence="1 2">
    <name type="scientific">Burkholderia phage vB_BpP_HN02</name>
    <dbReference type="NCBI Taxonomy" id="3116925"/>
    <lineage>
        <taxon>Viruses</taxon>
        <taxon>Duplodnaviria</taxon>
        <taxon>Heunggongvirae</taxon>
        <taxon>Uroviricota</taxon>
        <taxon>Caudoviricetes</taxon>
        <taxon>Schitoviridae</taxon>
    </lineage>
</organism>
<protein>
    <submittedName>
        <fullName evidence="1">Uncharacterized protein</fullName>
    </submittedName>
</protein>
<accession>A0AAX4JIK1</accession>
<reference evidence="1" key="1">
    <citation type="submission" date="2024-01" db="EMBL/GenBank/DDBJ databases">
        <authorList>
            <person name="Zhu Q."/>
        </authorList>
    </citation>
    <scope>NUCLEOTIDE SEQUENCE</scope>
</reference>
<sequence length="95" mass="11122">MTPKFLWKNAVMELDDIINSLTSKSAHTRIHLYCQNQQMAEKVKAYTCITGVDYEVFPQFFEVPEDKHKDGISYIHIVQYIGQSQSLLDWLKEQP</sequence>
<dbReference type="EMBL" id="PP079243">
    <property type="protein sequence ID" value="WVK90015.1"/>
    <property type="molecule type" value="Genomic_DNA"/>
</dbReference>
<name>A0AAX4JIK1_9CAUD</name>
<evidence type="ECO:0000313" key="1">
    <source>
        <dbReference type="EMBL" id="WVK90015.1"/>
    </source>
</evidence>
<proteinExistence type="predicted"/>